<evidence type="ECO:0000313" key="8">
    <source>
        <dbReference type="Proteomes" id="UP000019141"/>
    </source>
</evidence>
<dbReference type="PANTHER" id="PTHR42789:SF1">
    <property type="entry name" value="D-ISOMER SPECIFIC 2-HYDROXYACID DEHYDROGENASE FAMILY PROTEIN (AFU_ORTHOLOGUE AFUA_6G10090)"/>
    <property type="match status" value="1"/>
</dbReference>
<dbReference type="AlphaFoldDB" id="W4LM80"/>
<dbReference type="HOGENOM" id="CLU_019796_1_3_7"/>
<evidence type="ECO:0000256" key="2">
    <source>
        <dbReference type="ARBA" id="ARBA00023002"/>
    </source>
</evidence>
<dbReference type="CDD" id="cd12175">
    <property type="entry name" value="2-Hacid_dh_11"/>
    <property type="match status" value="1"/>
</dbReference>
<dbReference type="PATRIC" id="fig|1429438.4.peg.3640"/>
<comment type="caution">
    <text evidence="7">The sequence shown here is derived from an EMBL/GenBank/DDBJ whole genome shotgun (WGS) entry which is preliminary data.</text>
</comment>
<dbReference type="PANTHER" id="PTHR42789">
    <property type="entry name" value="D-ISOMER SPECIFIC 2-HYDROXYACID DEHYDROGENASE FAMILY PROTEIN (AFU_ORTHOLOGUE AFUA_6G10090)"/>
    <property type="match status" value="1"/>
</dbReference>
<dbReference type="SUPFAM" id="SSF51735">
    <property type="entry name" value="NAD(P)-binding Rossmann-fold domains"/>
    <property type="match status" value="1"/>
</dbReference>
<protein>
    <submittedName>
        <fullName evidence="7">Uncharacterized protein</fullName>
    </submittedName>
</protein>
<evidence type="ECO:0000256" key="4">
    <source>
        <dbReference type="RuleBase" id="RU003719"/>
    </source>
</evidence>
<dbReference type="Pfam" id="PF02826">
    <property type="entry name" value="2-Hacid_dh_C"/>
    <property type="match status" value="1"/>
</dbReference>
<reference evidence="7 8" key="1">
    <citation type="journal article" date="2014" name="Nature">
        <title>An environmental bacterial taxon with a large and distinct metabolic repertoire.</title>
        <authorList>
            <person name="Wilson M.C."/>
            <person name="Mori T."/>
            <person name="Ruckert C."/>
            <person name="Uria A.R."/>
            <person name="Helf M.J."/>
            <person name="Takada K."/>
            <person name="Gernert C."/>
            <person name="Steffens U.A."/>
            <person name="Heycke N."/>
            <person name="Schmitt S."/>
            <person name="Rinke C."/>
            <person name="Helfrich E.J."/>
            <person name="Brachmann A.O."/>
            <person name="Gurgui C."/>
            <person name="Wakimoto T."/>
            <person name="Kracht M."/>
            <person name="Crusemann M."/>
            <person name="Hentschel U."/>
            <person name="Abe I."/>
            <person name="Matsunaga S."/>
            <person name="Kalinowski J."/>
            <person name="Takeyama H."/>
            <person name="Piel J."/>
        </authorList>
    </citation>
    <scope>NUCLEOTIDE SEQUENCE [LARGE SCALE GENOMIC DNA]</scope>
    <source>
        <strain evidence="8">TSY1</strain>
    </source>
</reference>
<dbReference type="EMBL" id="AZHW01000553">
    <property type="protein sequence ID" value="ETW98466.1"/>
    <property type="molecule type" value="Genomic_DNA"/>
</dbReference>
<accession>W4LM80</accession>
<evidence type="ECO:0000256" key="3">
    <source>
        <dbReference type="ARBA" id="ARBA00023027"/>
    </source>
</evidence>
<feature type="domain" description="D-isomer specific 2-hydroxyacid dehydrogenase NAD-binding" evidence="6">
    <location>
        <begin position="120"/>
        <end position="292"/>
    </location>
</feature>
<evidence type="ECO:0000313" key="7">
    <source>
        <dbReference type="EMBL" id="ETW98466.1"/>
    </source>
</evidence>
<dbReference type="GO" id="GO:0051287">
    <property type="term" value="F:NAD binding"/>
    <property type="evidence" value="ECO:0007669"/>
    <property type="project" value="InterPro"/>
</dbReference>
<evidence type="ECO:0000259" key="6">
    <source>
        <dbReference type="Pfam" id="PF02826"/>
    </source>
</evidence>
<dbReference type="InterPro" id="IPR006140">
    <property type="entry name" value="D-isomer_DH_NAD-bd"/>
</dbReference>
<sequence>MQGRGVVFVTGDRLGDQLSGLLEAEGCQVIRGPQPNPPALTTFPEEDWPQLFGETDVMVVSPRDVCAREVMEAAPRLRGVVSAVIGVDTIDMDAANAMGLIVGHGAMPENYLGVSESTVMLIAALCLDLHGKETMLRTHAPRPPQLRARMVRGKTIGLIGMGRTARGVVERLAGWEVRLQACDPYVSQAEAPAGVAMVELETLLRTSDVVSVHVTLTAETQHLLGEAELRMMRPDAYLINTARGGAVDEEALYRILRDKVIAGAAIDVFEHEPLSPDSPLRTLDNVILTPHIVGHSQELMAAIPPTAAENVLRLLRGEPPLYVKNPEILEAWQKRLALLR</sequence>
<dbReference type="SUPFAM" id="SSF52283">
    <property type="entry name" value="Formate/glycerate dehydrogenase catalytic domain-like"/>
    <property type="match status" value="1"/>
</dbReference>
<gene>
    <name evidence="7" type="ORF">ETSY1_18650</name>
</gene>
<dbReference type="GO" id="GO:0016616">
    <property type="term" value="F:oxidoreductase activity, acting on the CH-OH group of donors, NAD or NADP as acceptor"/>
    <property type="evidence" value="ECO:0007669"/>
    <property type="project" value="InterPro"/>
</dbReference>
<keyword evidence="3" id="KW-0520">NAD</keyword>
<evidence type="ECO:0000259" key="5">
    <source>
        <dbReference type="Pfam" id="PF00389"/>
    </source>
</evidence>
<dbReference type="InterPro" id="IPR050857">
    <property type="entry name" value="D-2-hydroxyacid_DH"/>
</dbReference>
<keyword evidence="8" id="KW-1185">Reference proteome</keyword>
<organism evidence="7 8">
    <name type="scientific">Entotheonella factor</name>
    <dbReference type="NCBI Taxonomy" id="1429438"/>
    <lineage>
        <taxon>Bacteria</taxon>
        <taxon>Pseudomonadati</taxon>
        <taxon>Nitrospinota/Tectimicrobiota group</taxon>
        <taxon>Candidatus Tectimicrobiota</taxon>
        <taxon>Candidatus Entotheonellia</taxon>
        <taxon>Candidatus Entotheonellales</taxon>
        <taxon>Candidatus Entotheonellaceae</taxon>
        <taxon>Candidatus Entotheonella</taxon>
    </lineage>
</organism>
<comment type="similarity">
    <text evidence="1 4">Belongs to the D-isomer specific 2-hydroxyacid dehydrogenase family.</text>
</comment>
<dbReference type="InterPro" id="IPR006139">
    <property type="entry name" value="D-isomer_2_OHA_DH_cat_dom"/>
</dbReference>
<keyword evidence="2 4" id="KW-0560">Oxidoreductase</keyword>
<feature type="domain" description="D-isomer specific 2-hydroxyacid dehydrogenase catalytic" evidence="5">
    <location>
        <begin position="43"/>
        <end position="322"/>
    </location>
</feature>
<evidence type="ECO:0000256" key="1">
    <source>
        <dbReference type="ARBA" id="ARBA00005854"/>
    </source>
</evidence>
<name>W4LM80_ENTF1</name>
<proteinExistence type="inferred from homology"/>
<dbReference type="Pfam" id="PF00389">
    <property type="entry name" value="2-Hacid_dh"/>
    <property type="match status" value="1"/>
</dbReference>
<dbReference type="InterPro" id="IPR036291">
    <property type="entry name" value="NAD(P)-bd_dom_sf"/>
</dbReference>
<dbReference type="Gene3D" id="3.40.50.720">
    <property type="entry name" value="NAD(P)-binding Rossmann-like Domain"/>
    <property type="match status" value="2"/>
</dbReference>
<dbReference type="Proteomes" id="UP000019141">
    <property type="component" value="Unassembled WGS sequence"/>
</dbReference>